<keyword evidence="6" id="KW-1185">Reference proteome</keyword>
<feature type="domain" description="HTH gntR-type" evidence="4">
    <location>
        <begin position="6"/>
        <end position="73"/>
    </location>
</feature>
<dbReference type="SMART" id="SM00345">
    <property type="entry name" value="HTH_GNTR"/>
    <property type="match status" value="1"/>
</dbReference>
<dbReference type="PANTHER" id="PTHR43537:SF5">
    <property type="entry name" value="UXU OPERON TRANSCRIPTIONAL REGULATOR"/>
    <property type="match status" value="1"/>
</dbReference>
<dbReference type="InterPro" id="IPR036390">
    <property type="entry name" value="WH_DNA-bd_sf"/>
</dbReference>
<dbReference type="PROSITE" id="PS50949">
    <property type="entry name" value="HTH_GNTR"/>
    <property type="match status" value="1"/>
</dbReference>
<dbReference type="Gene3D" id="1.10.10.10">
    <property type="entry name" value="Winged helix-like DNA-binding domain superfamily/Winged helix DNA-binding domain"/>
    <property type="match status" value="1"/>
</dbReference>
<dbReference type="GO" id="GO:0003700">
    <property type="term" value="F:DNA-binding transcription factor activity"/>
    <property type="evidence" value="ECO:0007669"/>
    <property type="project" value="InterPro"/>
</dbReference>
<reference evidence="5 6" key="1">
    <citation type="journal article" date="2008" name="BMC Genomics">
        <title>Complete genome of Phenylobacterium zucineum - a novel facultative intracellular bacterium isolated from human erythroleukemia cell line K562.</title>
        <authorList>
            <person name="Luo Y."/>
            <person name="Xu X."/>
            <person name="Ding Z."/>
            <person name="Liu Z."/>
            <person name="Zhang B."/>
            <person name="Yan Z."/>
            <person name="Sun J."/>
            <person name="Hu S."/>
            <person name="Hu X."/>
        </authorList>
    </citation>
    <scope>NUCLEOTIDE SEQUENCE [LARGE SCALE GENOMIC DNA]</scope>
    <source>
        <strain evidence="5 6">HLK1</strain>
    </source>
</reference>
<dbReference type="Proteomes" id="UP000001868">
    <property type="component" value="Chromosome"/>
</dbReference>
<proteinExistence type="predicted"/>
<accession>B4RFZ6</accession>
<gene>
    <name evidence="5" type="ordered locus">PHZ_c2400</name>
</gene>
<evidence type="ECO:0000256" key="2">
    <source>
        <dbReference type="ARBA" id="ARBA00023125"/>
    </source>
</evidence>
<dbReference type="SUPFAM" id="SSF46785">
    <property type="entry name" value="Winged helix' DNA-binding domain"/>
    <property type="match status" value="1"/>
</dbReference>
<dbReference type="STRING" id="450851.PHZ_c2400"/>
<dbReference type="AlphaFoldDB" id="B4RFZ6"/>
<keyword evidence="3" id="KW-0804">Transcription</keyword>
<dbReference type="InterPro" id="IPR000524">
    <property type="entry name" value="Tscrpt_reg_HTH_GntR"/>
</dbReference>
<dbReference type="EMBL" id="CP000747">
    <property type="protein sequence ID" value="ACG78809.1"/>
    <property type="molecule type" value="Genomic_DNA"/>
</dbReference>
<evidence type="ECO:0000259" key="4">
    <source>
        <dbReference type="PROSITE" id="PS50949"/>
    </source>
</evidence>
<evidence type="ECO:0000313" key="5">
    <source>
        <dbReference type="EMBL" id="ACG78809.1"/>
    </source>
</evidence>
<dbReference type="InterPro" id="IPR036388">
    <property type="entry name" value="WH-like_DNA-bd_sf"/>
</dbReference>
<dbReference type="CDD" id="cd07377">
    <property type="entry name" value="WHTH_GntR"/>
    <property type="match status" value="1"/>
</dbReference>
<keyword evidence="2" id="KW-0238">DNA-binding</keyword>
<name>B4RFZ6_PHEZH</name>
<dbReference type="RefSeq" id="WP_012522948.1">
    <property type="nucleotide sequence ID" value="NC_011144.1"/>
</dbReference>
<dbReference type="eggNOG" id="COG1802">
    <property type="taxonomic scope" value="Bacteria"/>
</dbReference>
<evidence type="ECO:0000313" key="6">
    <source>
        <dbReference type="Proteomes" id="UP000001868"/>
    </source>
</evidence>
<protein>
    <submittedName>
        <fullName evidence="5">Transcriptional regulator, GntR family</fullName>
    </submittedName>
</protein>
<keyword evidence="1" id="KW-0805">Transcription regulation</keyword>
<dbReference type="HOGENOM" id="CLU_017584_7_0_5"/>
<dbReference type="GO" id="GO:0003677">
    <property type="term" value="F:DNA binding"/>
    <property type="evidence" value="ECO:0007669"/>
    <property type="project" value="UniProtKB-KW"/>
</dbReference>
<organism evidence="5 6">
    <name type="scientific">Phenylobacterium zucineum (strain HLK1)</name>
    <dbReference type="NCBI Taxonomy" id="450851"/>
    <lineage>
        <taxon>Bacteria</taxon>
        <taxon>Pseudomonadati</taxon>
        <taxon>Pseudomonadota</taxon>
        <taxon>Alphaproteobacteria</taxon>
        <taxon>Caulobacterales</taxon>
        <taxon>Caulobacteraceae</taxon>
        <taxon>Phenylobacterium</taxon>
    </lineage>
</organism>
<dbReference type="Pfam" id="PF00392">
    <property type="entry name" value="GntR"/>
    <property type="match status" value="1"/>
</dbReference>
<dbReference type="PANTHER" id="PTHR43537">
    <property type="entry name" value="TRANSCRIPTIONAL REGULATOR, GNTR FAMILY"/>
    <property type="match status" value="1"/>
</dbReference>
<evidence type="ECO:0000256" key="3">
    <source>
        <dbReference type="ARBA" id="ARBA00023163"/>
    </source>
</evidence>
<dbReference type="OrthoDB" id="8479543at2"/>
<evidence type="ECO:0000256" key="1">
    <source>
        <dbReference type="ARBA" id="ARBA00023015"/>
    </source>
</evidence>
<sequence>MPASGPEPFHRALAALRSWLQEGRFAPGAKLAAVELAEELRLSATPVREAMARLAGEGVLEERRGQGFYVAHLTRADIADLYRVHLACLLMALDPSREPVWIAPPEAETFASPVAATESLLGRVLALTGSAALCDVFQLGQTRLGPVRRLEPEIFPDLEAEAAALAAGAMTGGPPFIELVRSFHLRRLREVDRLGDLLDRRARTWRG</sequence>
<dbReference type="KEGG" id="pzu:PHZ_c2400"/>